<dbReference type="PANTHER" id="PTHR45908">
    <property type="entry name" value="PROTEIN CBG11750-RELATED"/>
    <property type="match status" value="1"/>
</dbReference>
<dbReference type="InterPro" id="IPR002921">
    <property type="entry name" value="Fungal_lipase-type"/>
</dbReference>
<feature type="domain" description="Fungal lipase-type" evidence="1">
    <location>
        <begin position="40"/>
        <end position="199"/>
    </location>
</feature>
<dbReference type="AlphaFoldDB" id="A0A915CQW3"/>
<organism evidence="2 3">
    <name type="scientific">Ditylenchus dipsaci</name>
    <dbReference type="NCBI Taxonomy" id="166011"/>
    <lineage>
        <taxon>Eukaryota</taxon>
        <taxon>Metazoa</taxon>
        <taxon>Ecdysozoa</taxon>
        <taxon>Nematoda</taxon>
        <taxon>Chromadorea</taxon>
        <taxon>Rhabditida</taxon>
        <taxon>Tylenchina</taxon>
        <taxon>Tylenchomorpha</taxon>
        <taxon>Sphaerularioidea</taxon>
        <taxon>Anguinidae</taxon>
        <taxon>Anguininae</taxon>
        <taxon>Ditylenchus</taxon>
    </lineage>
</organism>
<dbReference type="Gene3D" id="3.40.50.1820">
    <property type="entry name" value="alpha/beta hydrolase"/>
    <property type="match status" value="1"/>
</dbReference>
<proteinExistence type="predicted"/>
<reference evidence="3" key="1">
    <citation type="submission" date="2022-11" db="UniProtKB">
        <authorList>
            <consortium name="WormBaseParasite"/>
        </authorList>
    </citation>
    <scope>IDENTIFICATION</scope>
</reference>
<evidence type="ECO:0000313" key="3">
    <source>
        <dbReference type="WBParaSite" id="jg11245"/>
    </source>
</evidence>
<accession>A0A915CQW3</accession>
<protein>
    <submittedName>
        <fullName evidence="3">Fungal lipase-like domain-containing protein</fullName>
    </submittedName>
</protein>
<dbReference type="Proteomes" id="UP000887574">
    <property type="component" value="Unplaced"/>
</dbReference>
<dbReference type="InterPro" id="IPR029058">
    <property type="entry name" value="AB_hydrolase_fold"/>
</dbReference>
<evidence type="ECO:0000313" key="2">
    <source>
        <dbReference type="Proteomes" id="UP000887574"/>
    </source>
</evidence>
<dbReference type="CDD" id="cd00519">
    <property type="entry name" value="Lipase_3"/>
    <property type="match status" value="1"/>
</dbReference>
<evidence type="ECO:0000259" key="1">
    <source>
        <dbReference type="Pfam" id="PF01764"/>
    </source>
</evidence>
<name>A0A915CQW3_9BILA</name>
<keyword evidence="2" id="KW-1185">Reference proteome</keyword>
<dbReference type="WBParaSite" id="jg11245">
    <property type="protein sequence ID" value="jg11245"/>
    <property type="gene ID" value="jg11245"/>
</dbReference>
<sequence length="323" mass="37130">MLVPAHVGLSQFENFPNRLTSVWISELVDISIVRDKKQIIIAFEGTNHHSQLLRQAFSVLFQDTVDVHGSEFGKVNRYYLNAVKQLWLDIEGAFILYPDYAPIFVGHSMGGCLASIAALLYAIECKVNSEENELNKKDISNKEHKPYFNEDQLEKIKQLTFGEPRHGDKLYAKKHNELIPHSIRYVNEEDVIAQMPFCTKFQTLFAPVLKNTALACEAIGYLHQGQEVWFKFGMKRPPIICHPPTNLVLEDNSCSASQEFHLRDSSKREKYINDHQTYFNSWVFYYGEAGCDSEKIKLHVDLVEPHYKKMKPSETSGENINTI</sequence>
<dbReference type="GO" id="GO:0006629">
    <property type="term" value="P:lipid metabolic process"/>
    <property type="evidence" value="ECO:0007669"/>
    <property type="project" value="InterPro"/>
</dbReference>
<dbReference type="Pfam" id="PF01764">
    <property type="entry name" value="Lipase_3"/>
    <property type="match status" value="1"/>
</dbReference>
<dbReference type="SUPFAM" id="SSF53474">
    <property type="entry name" value="alpha/beta-Hydrolases"/>
    <property type="match status" value="1"/>
</dbReference>